<organism evidence="2 3">
    <name type="scientific">Chondromyces crocatus</name>
    <dbReference type="NCBI Taxonomy" id="52"/>
    <lineage>
        <taxon>Bacteria</taxon>
        <taxon>Pseudomonadati</taxon>
        <taxon>Myxococcota</taxon>
        <taxon>Polyangia</taxon>
        <taxon>Polyangiales</taxon>
        <taxon>Polyangiaceae</taxon>
        <taxon>Chondromyces</taxon>
    </lineage>
</organism>
<dbReference type="AlphaFoldDB" id="A0A0K1EIW1"/>
<evidence type="ECO:0000313" key="3">
    <source>
        <dbReference type="Proteomes" id="UP000067626"/>
    </source>
</evidence>
<dbReference type="InterPro" id="IPR056509">
    <property type="entry name" value="Imm33-like"/>
</dbReference>
<evidence type="ECO:0000313" key="2">
    <source>
        <dbReference type="EMBL" id="AKT40799.1"/>
    </source>
</evidence>
<feature type="domain" description="Imm33-like" evidence="1">
    <location>
        <begin position="8"/>
        <end position="111"/>
    </location>
</feature>
<protein>
    <recommendedName>
        <fullName evidence="1">Imm33-like domain-containing protein</fullName>
    </recommendedName>
</protein>
<sequence>MMKGTRLEQIATCQRYGAKFDPPADDMKAGVALNVRERLQPLNGLRHPPEGDTSGWYIWAGEGDPSEDPEFFQPLHIKHLHVWCPELVRLLALPPGWRFLIADNHEDVWEDPTLLNP</sequence>
<reference evidence="2 3" key="1">
    <citation type="submission" date="2015-07" db="EMBL/GenBank/DDBJ databases">
        <title>Genome analysis of myxobacterium Chondromyces crocatus Cm c5 reveals a high potential for natural compound synthesis and the genetic basis for the loss of fruiting body formation.</title>
        <authorList>
            <person name="Zaburannyi N."/>
            <person name="Bunk B."/>
            <person name="Maier J."/>
            <person name="Overmann J."/>
            <person name="Mueller R."/>
        </authorList>
    </citation>
    <scope>NUCLEOTIDE SEQUENCE [LARGE SCALE GENOMIC DNA]</scope>
    <source>
        <strain evidence="2 3">Cm c5</strain>
    </source>
</reference>
<dbReference type="KEGG" id="ccro:CMC5_049550"/>
<accession>A0A0K1EIW1</accession>
<dbReference type="EMBL" id="CP012159">
    <property type="protein sequence ID" value="AKT40799.1"/>
    <property type="molecule type" value="Genomic_DNA"/>
</dbReference>
<gene>
    <name evidence="2" type="ORF">CMC5_049550</name>
</gene>
<name>A0A0K1EIW1_CHOCO</name>
<dbReference type="Proteomes" id="UP000067626">
    <property type="component" value="Chromosome"/>
</dbReference>
<keyword evidence="3" id="KW-1185">Reference proteome</keyword>
<evidence type="ECO:0000259" key="1">
    <source>
        <dbReference type="Pfam" id="PF24719"/>
    </source>
</evidence>
<proteinExistence type="predicted"/>
<dbReference type="PATRIC" id="fig|52.7.peg.5481"/>
<dbReference type="Pfam" id="PF24719">
    <property type="entry name" value="Imm33-like"/>
    <property type="match status" value="1"/>
</dbReference>